<feature type="domain" description="Lactate/malate dehydrogenase N-terminal" evidence="11">
    <location>
        <begin position="1"/>
        <end position="139"/>
    </location>
</feature>
<feature type="binding site" evidence="10">
    <location>
        <position position="165"/>
    </location>
    <ligand>
        <name>beta-D-fructose 1,6-bisphosphate</name>
        <dbReference type="ChEBI" id="CHEBI:32966"/>
        <note>allosteric activator</note>
    </ligand>
</feature>
<comment type="similarity">
    <text evidence="2 10">Belongs to the LDH/MDH superfamily. LDH family.</text>
</comment>
<feature type="binding site" evidence="10">
    <location>
        <position position="32"/>
    </location>
    <ligand>
        <name>NAD(+)</name>
        <dbReference type="ChEBI" id="CHEBI:57540"/>
    </ligand>
</feature>
<evidence type="ECO:0000256" key="10">
    <source>
        <dbReference type="HAMAP-Rule" id="MF_00488"/>
    </source>
</evidence>
<dbReference type="InterPro" id="IPR018177">
    <property type="entry name" value="L-lactate_DH_AS"/>
</dbReference>
<evidence type="ECO:0000313" key="13">
    <source>
        <dbReference type="EMBL" id="GGJ22197.1"/>
    </source>
</evidence>
<organism evidence="13 14">
    <name type="scientific">Deinococcus roseus</name>
    <dbReference type="NCBI Taxonomy" id="392414"/>
    <lineage>
        <taxon>Bacteria</taxon>
        <taxon>Thermotogati</taxon>
        <taxon>Deinococcota</taxon>
        <taxon>Deinococci</taxon>
        <taxon>Deinococcales</taxon>
        <taxon>Deinococcaceae</taxon>
        <taxon>Deinococcus</taxon>
    </lineage>
</organism>
<keyword evidence="10" id="KW-0597">Phosphoprotein</keyword>
<dbReference type="PANTHER" id="PTHR43128:SF16">
    <property type="entry name" value="L-LACTATE DEHYDROGENASE"/>
    <property type="match status" value="1"/>
</dbReference>
<evidence type="ECO:0000256" key="4">
    <source>
        <dbReference type="ARBA" id="ARBA00012967"/>
    </source>
</evidence>
<evidence type="ECO:0000256" key="8">
    <source>
        <dbReference type="ARBA" id="ARBA00023027"/>
    </source>
</evidence>
<keyword evidence="8 10" id="KW-0520">NAD</keyword>
<evidence type="ECO:0000256" key="3">
    <source>
        <dbReference type="ARBA" id="ARBA00011881"/>
    </source>
</evidence>
<evidence type="ECO:0000259" key="12">
    <source>
        <dbReference type="Pfam" id="PF02866"/>
    </source>
</evidence>
<feature type="binding site" evidence="10">
    <location>
        <position position="227"/>
    </location>
    <ligand>
        <name>substrate</name>
    </ligand>
</feature>
<dbReference type="Proteomes" id="UP000632222">
    <property type="component" value="Unassembled WGS sequence"/>
</dbReference>
<evidence type="ECO:0000256" key="6">
    <source>
        <dbReference type="ARBA" id="ARBA00022533"/>
    </source>
</evidence>
<feature type="binding site" evidence="10">
    <location>
        <begin position="76"/>
        <end position="77"/>
    </location>
    <ligand>
        <name>NAD(+)</name>
        <dbReference type="ChEBI" id="CHEBI:57540"/>
    </ligand>
</feature>
<dbReference type="PRINTS" id="PR00086">
    <property type="entry name" value="LLDHDRGNASE"/>
</dbReference>
<comment type="function">
    <text evidence="10">Catalyzes the conversion of lactate to pyruvate.</text>
</comment>
<reference evidence="14" key="1">
    <citation type="journal article" date="2019" name="Int. J. Syst. Evol. Microbiol.">
        <title>The Global Catalogue of Microorganisms (GCM) 10K type strain sequencing project: providing services to taxonomists for standard genome sequencing and annotation.</title>
        <authorList>
            <consortium name="The Broad Institute Genomics Platform"/>
            <consortium name="The Broad Institute Genome Sequencing Center for Infectious Disease"/>
            <person name="Wu L."/>
            <person name="Ma J."/>
        </authorList>
    </citation>
    <scope>NUCLEOTIDE SEQUENCE [LARGE SCALE GENOMIC DNA]</scope>
    <source>
        <strain evidence="14">JCM 14370</strain>
    </source>
</reference>
<evidence type="ECO:0000259" key="11">
    <source>
        <dbReference type="Pfam" id="PF00056"/>
    </source>
</evidence>
<feature type="binding site" evidence="10">
    <location>
        <begin position="145"/>
        <end position="148"/>
    </location>
    <ligand>
        <name>substrate</name>
    </ligand>
</feature>
<comment type="caution">
    <text evidence="13">The sequence shown here is derived from an EMBL/GenBank/DDBJ whole genome shotgun (WGS) entry which is preliminary data.</text>
</comment>
<comment type="caution">
    <text evidence="10">Lacks conserved residue(s) required for the propagation of feature annotation.</text>
</comment>
<dbReference type="InterPro" id="IPR036291">
    <property type="entry name" value="NAD(P)-bd_dom_sf"/>
</dbReference>
<evidence type="ECO:0000313" key="14">
    <source>
        <dbReference type="Proteomes" id="UP000632222"/>
    </source>
</evidence>
<keyword evidence="14" id="KW-1185">Reference proteome</keyword>
<comment type="activity regulation">
    <text evidence="10">Allosterically activated by fructose 1,6-bisphosphate (FBP).</text>
</comment>
<dbReference type="PROSITE" id="PS00064">
    <property type="entry name" value="L_LDH"/>
    <property type="match status" value="1"/>
</dbReference>
<comment type="catalytic activity">
    <reaction evidence="9 10">
        <text>(S)-lactate + NAD(+) = pyruvate + NADH + H(+)</text>
        <dbReference type="Rhea" id="RHEA:23444"/>
        <dbReference type="ChEBI" id="CHEBI:15361"/>
        <dbReference type="ChEBI" id="CHEBI:15378"/>
        <dbReference type="ChEBI" id="CHEBI:16651"/>
        <dbReference type="ChEBI" id="CHEBI:57540"/>
        <dbReference type="ChEBI" id="CHEBI:57945"/>
        <dbReference type="EC" id="1.1.1.27"/>
    </reaction>
</comment>
<feature type="binding site" evidence="10">
    <location>
        <position position="150"/>
    </location>
    <ligand>
        <name>beta-D-fructose 1,6-bisphosphate</name>
        <dbReference type="ChEBI" id="CHEBI:32966"/>
        <note>allosteric activator</note>
    </ligand>
</feature>
<dbReference type="PIRSF" id="PIRSF000102">
    <property type="entry name" value="Lac_mal_DH"/>
    <property type="match status" value="1"/>
</dbReference>
<feature type="binding site" evidence="10">
    <location>
        <position position="62"/>
    </location>
    <ligand>
        <name>NAD(+)</name>
        <dbReference type="ChEBI" id="CHEBI:57540"/>
    </ligand>
</feature>
<comment type="subunit">
    <text evidence="3 10">Homotetramer.</text>
</comment>
<dbReference type="SUPFAM" id="SSF56327">
    <property type="entry name" value="LDH C-terminal domain-like"/>
    <property type="match status" value="1"/>
</dbReference>
<keyword evidence="7 10" id="KW-0560">Oxidoreductase</keyword>
<evidence type="ECO:0000256" key="1">
    <source>
        <dbReference type="ARBA" id="ARBA00004843"/>
    </source>
</evidence>
<dbReference type="CDD" id="cd05292">
    <property type="entry name" value="LDH_2"/>
    <property type="match status" value="1"/>
</dbReference>
<dbReference type="NCBIfam" id="NF000824">
    <property type="entry name" value="PRK00066.1"/>
    <property type="match status" value="1"/>
</dbReference>
<keyword evidence="10" id="KW-0963">Cytoplasm</keyword>
<protein>
    <recommendedName>
        <fullName evidence="5 10">L-lactate dehydrogenase</fullName>
        <shortName evidence="10">L-LDH</shortName>
        <ecNumber evidence="4 10">1.1.1.27</ecNumber>
    </recommendedName>
</protein>
<evidence type="ECO:0000256" key="5">
    <source>
        <dbReference type="ARBA" id="ARBA00016495"/>
    </source>
</evidence>
<feature type="binding site" evidence="10">
    <location>
        <position position="140"/>
    </location>
    <ligand>
        <name>NAD(+)</name>
        <dbReference type="ChEBI" id="CHEBI:57540"/>
    </ligand>
</feature>
<feature type="active site" description="Proton acceptor" evidence="10">
    <location>
        <position position="172"/>
    </location>
</feature>
<dbReference type="Pfam" id="PF02866">
    <property type="entry name" value="Ldh_1_C"/>
    <property type="match status" value="1"/>
</dbReference>
<feature type="modified residue" description="Phosphotyrosine" evidence="10">
    <location>
        <position position="218"/>
    </location>
</feature>
<dbReference type="InterPro" id="IPR011304">
    <property type="entry name" value="L-lactate_DH"/>
</dbReference>
<dbReference type="InterPro" id="IPR022383">
    <property type="entry name" value="Lactate/malate_DH_C"/>
</dbReference>
<feature type="binding site" evidence="10">
    <location>
        <begin position="117"/>
        <end position="120"/>
    </location>
    <ligand>
        <name>substrate</name>
    </ligand>
</feature>
<evidence type="ECO:0000256" key="7">
    <source>
        <dbReference type="ARBA" id="ARBA00023002"/>
    </source>
</evidence>
<feature type="binding site" evidence="10">
    <location>
        <begin position="115"/>
        <end position="117"/>
    </location>
    <ligand>
        <name>NAD(+)</name>
        <dbReference type="ChEBI" id="CHEBI:57540"/>
    </ligand>
</feature>
<feature type="binding site" evidence="10">
    <location>
        <position position="79"/>
    </location>
    <ligand>
        <name>substrate</name>
    </ligand>
</feature>
<feature type="binding site" evidence="10">
    <location>
        <position position="37"/>
    </location>
    <ligand>
        <name>NAD(+)</name>
        <dbReference type="ChEBI" id="CHEBI:57540"/>
    </ligand>
</feature>
<name>A0ABQ2CYI0_9DEIO</name>
<comment type="pathway">
    <text evidence="1 10">Fermentation; pyruvate fermentation to lactate; (S)-lactate from pyruvate: step 1/1.</text>
</comment>
<dbReference type="EMBL" id="BMOD01000001">
    <property type="protein sequence ID" value="GGJ22197.1"/>
    <property type="molecule type" value="Genomic_DNA"/>
</dbReference>
<gene>
    <name evidence="10 13" type="primary">ldh</name>
    <name evidence="13" type="ORF">GCM10008938_05610</name>
</gene>
<dbReference type="InterPro" id="IPR001236">
    <property type="entry name" value="Lactate/malate_DH_N"/>
</dbReference>
<dbReference type="Gene3D" id="3.40.50.720">
    <property type="entry name" value="NAD(P)-binding Rossmann-like Domain"/>
    <property type="match status" value="1"/>
</dbReference>
<dbReference type="EC" id="1.1.1.27" evidence="4 10"/>
<dbReference type="InterPro" id="IPR001557">
    <property type="entry name" value="L-lactate/malate_DH"/>
</dbReference>
<sequence>MKVGIIGTGFVGASAAYALTLRGSCTELVLVDLNAKKALAEAEDLQHATPFTHPVRVSAGQYPDLADAQVVILTAGVNQKPGETRLQLLERNVKIFADVVPQVVKAAPEAILLVATNPVDVLTAVTARIAGLPDGQVMGSGTTLDTARFRALVGQHVGIDPQHVHAFVLGEHGDSEVLAWSSASISGIPIEEYCLQREIQWDEEVRKTIDEKVRKAAYTIIEGKGATYYGIGAALARITEAIARDARAILSVTAPNKEGLAYALPRIVGGSGIRDTLEVPLNAQETEALTRSIEILQEATHLAMGHLR</sequence>
<dbReference type="HAMAP" id="MF_00488">
    <property type="entry name" value="Lactate_dehydrog"/>
    <property type="match status" value="1"/>
</dbReference>
<evidence type="ECO:0000256" key="2">
    <source>
        <dbReference type="ARBA" id="ARBA00006054"/>
    </source>
</evidence>
<feature type="binding site" evidence="10">
    <location>
        <position position="11"/>
    </location>
    <ligand>
        <name>NAD(+)</name>
        <dbReference type="ChEBI" id="CHEBI:57540"/>
    </ligand>
</feature>
<feature type="domain" description="Lactate/malate dehydrogenase C-terminal" evidence="12">
    <location>
        <begin position="142"/>
        <end position="299"/>
    </location>
</feature>
<keyword evidence="6 10" id="KW-0021">Allosteric enzyme</keyword>
<feature type="binding site" evidence="10">
    <location>
        <position position="85"/>
    </location>
    <ligand>
        <name>substrate</name>
    </ligand>
</feature>
<dbReference type="SUPFAM" id="SSF51735">
    <property type="entry name" value="NAD(P)-binding Rossmann-fold domains"/>
    <property type="match status" value="1"/>
</dbReference>
<evidence type="ECO:0000256" key="9">
    <source>
        <dbReference type="ARBA" id="ARBA00049258"/>
    </source>
</evidence>
<proteinExistence type="inferred from homology"/>
<comment type="subcellular location">
    <subcellularLocation>
        <location evidence="10">Cytoplasm</location>
    </subcellularLocation>
</comment>
<dbReference type="RefSeq" id="WP_188999508.1">
    <property type="nucleotide sequence ID" value="NZ_BMOD01000001.1"/>
</dbReference>
<dbReference type="Pfam" id="PF00056">
    <property type="entry name" value="Ldh_1_N"/>
    <property type="match status" value="1"/>
</dbReference>
<dbReference type="NCBIfam" id="TIGR01771">
    <property type="entry name" value="L-LDH-NAD"/>
    <property type="match status" value="1"/>
</dbReference>
<dbReference type="InterPro" id="IPR015955">
    <property type="entry name" value="Lactate_DH/Glyco_Ohase_4_C"/>
</dbReference>
<dbReference type="Gene3D" id="3.90.110.10">
    <property type="entry name" value="Lactate dehydrogenase/glycoside hydrolase, family 4, C-terminal"/>
    <property type="match status" value="1"/>
</dbReference>
<accession>A0ABQ2CYI0</accession>
<dbReference type="PANTHER" id="PTHR43128">
    <property type="entry name" value="L-2-HYDROXYCARBOXYLATE DEHYDROGENASE (NAD(P)(+))"/>
    <property type="match status" value="1"/>
</dbReference>